<dbReference type="InterPro" id="IPR013020">
    <property type="entry name" value="Rad3/Chl1-like"/>
</dbReference>
<evidence type="ECO:0000256" key="3">
    <source>
        <dbReference type="ARBA" id="ARBA00022723"/>
    </source>
</evidence>
<dbReference type="Proteomes" id="UP001497525">
    <property type="component" value="Unassembled WGS sequence"/>
</dbReference>
<keyword evidence="4" id="KW-0547">Nucleotide-binding</keyword>
<comment type="caution">
    <text evidence="22">The sequence shown here is derived from an EMBL/GenBank/DDBJ whole genome shotgun (WGS) entry which is preliminary data.</text>
</comment>
<keyword evidence="7" id="KW-0378">Hydrolase</keyword>
<dbReference type="Pfam" id="PF13307">
    <property type="entry name" value="Helicase_C_2"/>
    <property type="match status" value="1"/>
</dbReference>
<sequence length="1130" mass="125635">MPSVNIDGVTVDFPHQPYECQVEYMKKLLGAVREGKHAILESPTGTGKTLCLLCTSLAWLDTVSLAERDPRLAEPDATGINTGVNPISPKVIFASRTHSQLAQAAHVLKRTVYASRNISVIGSRDQLCLLPEIHALENNSAKIFACRVRVQTRTCDYFRNFDHKRDSLLNAVKAEGVVDIEDLVKFGKSTRCCPYYVSREMKSNADIIFMPYNYLLDPKIRRLYNIDLENAVVIFDEAHNIEQVCEDAASVNLTSSTLAAAIEYIRTVSEVVFSLTAQMDADGGHSLVADGFPDVHNLASYDISRAGEDKLSSLGLEKLLMLKGQLIELERLIDELKVTEEGVTKPSEYVFELFARAGLTSQTKDTALETIEEILSVSVATENPKLRRPKGISEVSEFIKTVFDSKGGKSVLSLESIRPDFSPCYKLFIKDEVVRPRGYGVEERVWDSHGKGNNLSTNRSLSYWCLSPGRAMQDLLKERVRCVILTSGTLYPVEPIQAELHMSFPVQLQNPHVIKPDQVRLAVITRGPDGGVLNSSYANREKPGLRTSMGLTLVELARIVPCGLLVFFPSYTVMNQCVEAWKSDQIYDRILRYKRIYVEPRDKLQFNKVFSDYRDAACSSANSDVTGAALFAVMRGRASEGLDLADFAGRGVAVLGLPYPPFYDPRVKLKMAYLDEQQAIMSSKTAKKSTEPDEFHIDPRCFPTGRKWYNSQAWRTVNQSIGRVIRHHRDYGAIFLCDERFAPSGARMQLPHWMQSSLRIYPEFGPAIKETLTFYTDAMKKYSGSGSAPSVPAAPIASRFESPAQKAAFLSQPSASLENVPWYIPQANEVDIFSKSLASDEAPSLLTDKSVLANYKAAESSSLSNKNATTSSSVFESIDSQPISTSKCAKSDDTDIPQDDTLADKLLRCRPSKRIRLDHADSLVPLGNNGEKQVNPSEYLQSVRSLLLSQSADEAQIRLGKLRIKEFRQALQAYRSATSDAPGGYDSNAVATLFLRLSQIFQPLHATEHIKGAACFIHPVDQLRYRELCSKLSQTAEASSDQSTCASNTEQLRNVGSHNPMNGEGMACSKCHLFPAQTPLVSLCKHIACFSCWRNIVEEGNHRCPVCQTLIRRRDLKRLVQKKEEAAVDT</sequence>
<dbReference type="PANTHER" id="PTHR11472">
    <property type="entry name" value="DNA REPAIR DEAD HELICASE RAD3/XP-D SUBFAMILY MEMBER"/>
    <property type="match status" value="1"/>
</dbReference>
<evidence type="ECO:0000256" key="4">
    <source>
        <dbReference type="ARBA" id="ARBA00022741"/>
    </source>
</evidence>
<dbReference type="GO" id="GO:0008270">
    <property type="term" value="F:zinc ion binding"/>
    <property type="evidence" value="ECO:0007669"/>
    <property type="project" value="UniProtKB-KW"/>
</dbReference>
<dbReference type="GO" id="GO:0003678">
    <property type="term" value="F:DNA helicase activity"/>
    <property type="evidence" value="ECO:0007669"/>
    <property type="project" value="InterPro"/>
</dbReference>
<dbReference type="Pfam" id="PF23116">
    <property type="entry name" value="HHD_RTEL1"/>
    <property type="match status" value="1"/>
</dbReference>
<keyword evidence="16" id="KW-0539">Nucleus</keyword>
<dbReference type="SUPFAM" id="SSF52540">
    <property type="entry name" value="P-loop containing nucleoside triphosphate hydrolases"/>
    <property type="match status" value="2"/>
</dbReference>
<organism evidence="22 23">
    <name type="scientific">Calicophoron daubneyi</name>
    <name type="common">Rumen fluke</name>
    <name type="synonym">Paramphistomum daubneyi</name>
    <dbReference type="NCBI Taxonomy" id="300641"/>
    <lineage>
        <taxon>Eukaryota</taxon>
        <taxon>Metazoa</taxon>
        <taxon>Spiralia</taxon>
        <taxon>Lophotrochozoa</taxon>
        <taxon>Platyhelminthes</taxon>
        <taxon>Trematoda</taxon>
        <taxon>Digenea</taxon>
        <taxon>Plagiorchiida</taxon>
        <taxon>Pronocephalata</taxon>
        <taxon>Paramphistomoidea</taxon>
        <taxon>Paramphistomidae</taxon>
        <taxon>Calicophoron</taxon>
    </lineage>
</organism>
<dbReference type="GO" id="GO:0045910">
    <property type="term" value="P:negative regulation of DNA recombination"/>
    <property type="evidence" value="ECO:0007669"/>
    <property type="project" value="TreeGrafter"/>
</dbReference>
<evidence type="ECO:0000256" key="5">
    <source>
        <dbReference type="ARBA" id="ARBA00022763"/>
    </source>
</evidence>
<dbReference type="Pfam" id="PF23109">
    <property type="entry name" value="ARCH_RTEL1"/>
    <property type="match status" value="1"/>
</dbReference>
<evidence type="ECO:0000256" key="2">
    <source>
        <dbReference type="ARBA" id="ARBA00022485"/>
    </source>
</evidence>
<dbReference type="GO" id="GO:0010569">
    <property type="term" value="P:regulation of double-strand break repair via homologous recombination"/>
    <property type="evidence" value="ECO:0007669"/>
    <property type="project" value="TreeGrafter"/>
</dbReference>
<dbReference type="GO" id="GO:0070182">
    <property type="term" value="F:DNA polymerase binding"/>
    <property type="evidence" value="ECO:0007669"/>
    <property type="project" value="TreeGrafter"/>
</dbReference>
<evidence type="ECO:0000256" key="11">
    <source>
        <dbReference type="ARBA" id="ARBA00023004"/>
    </source>
</evidence>
<dbReference type="SUPFAM" id="SSF57850">
    <property type="entry name" value="RING/U-box"/>
    <property type="match status" value="1"/>
</dbReference>
<evidence type="ECO:0000256" key="10">
    <source>
        <dbReference type="ARBA" id="ARBA00022840"/>
    </source>
</evidence>
<evidence type="ECO:0000256" key="9">
    <source>
        <dbReference type="ARBA" id="ARBA00022833"/>
    </source>
</evidence>
<dbReference type="FunFam" id="3.40.50.300:FF:000431">
    <property type="entry name" value="Regulator of telomere elongation helicase 1"/>
    <property type="match status" value="1"/>
</dbReference>
<dbReference type="SMART" id="SM00491">
    <property type="entry name" value="HELICc2"/>
    <property type="match status" value="1"/>
</dbReference>
<keyword evidence="2" id="KW-0004">4Fe-4S</keyword>
<dbReference type="InterPro" id="IPR014001">
    <property type="entry name" value="Helicase_ATP-bd"/>
</dbReference>
<dbReference type="GO" id="GO:0090657">
    <property type="term" value="P:telomeric loop disassembly"/>
    <property type="evidence" value="ECO:0007669"/>
    <property type="project" value="TreeGrafter"/>
</dbReference>
<dbReference type="GO" id="GO:0005634">
    <property type="term" value="C:nucleus"/>
    <property type="evidence" value="ECO:0007669"/>
    <property type="project" value="UniProtKB-SubCell"/>
</dbReference>
<dbReference type="InterPro" id="IPR013083">
    <property type="entry name" value="Znf_RING/FYVE/PHD"/>
</dbReference>
<reference evidence="22" key="1">
    <citation type="submission" date="2024-06" db="EMBL/GenBank/DDBJ databases">
        <authorList>
            <person name="Liu X."/>
            <person name="Lenzi L."/>
            <person name="Haldenby T S."/>
            <person name="Uol C."/>
        </authorList>
    </citation>
    <scope>NUCLEOTIDE SEQUENCE</scope>
</reference>
<dbReference type="InterPro" id="IPR027417">
    <property type="entry name" value="P-loop_NTPase"/>
</dbReference>
<dbReference type="InterPro" id="IPR002464">
    <property type="entry name" value="DNA/RNA_helicase_DEAH_CS"/>
</dbReference>
<feature type="domain" description="RING-type" evidence="20">
    <location>
        <begin position="1068"/>
        <end position="1108"/>
    </location>
</feature>
<dbReference type="PROSITE" id="PS51193">
    <property type="entry name" value="HELICASE_ATP_BIND_2"/>
    <property type="match status" value="1"/>
</dbReference>
<evidence type="ECO:0000256" key="15">
    <source>
        <dbReference type="ARBA" id="ARBA00023235"/>
    </source>
</evidence>
<dbReference type="InterPro" id="IPR001841">
    <property type="entry name" value="Znf_RING"/>
</dbReference>
<evidence type="ECO:0000256" key="1">
    <source>
        <dbReference type="ARBA" id="ARBA00004123"/>
    </source>
</evidence>
<keyword evidence="10" id="KW-0067">ATP-binding</keyword>
<dbReference type="NCBIfam" id="TIGR00604">
    <property type="entry name" value="rad3"/>
    <property type="match status" value="1"/>
</dbReference>
<dbReference type="GO" id="GO:0051539">
    <property type="term" value="F:4 iron, 4 sulfur cluster binding"/>
    <property type="evidence" value="ECO:0007669"/>
    <property type="project" value="UniProtKB-KW"/>
</dbReference>
<feature type="domain" description="Helicase ATP-binding" evidence="21">
    <location>
        <begin position="7"/>
        <end position="282"/>
    </location>
</feature>
<name>A0AAV2TDA5_CALDB</name>
<dbReference type="CDD" id="cd18788">
    <property type="entry name" value="SF2_C_XPD"/>
    <property type="match status" value="1"/>
</dbReference>
<evidence type="ECO:0000259" key="21">
    <source>
        <dbReference type="PROSITE" id="PS51193"/>
    </source>
</evidence>
<dbReference type="GO" id="GO:1904430">
    <property type="term" value="P:negative regulation of t-circle formation"/>
    <property type="evidence" value="ECO:0007669"/>
    <property type="project" value="TreeGrafter"/>
</dbReference>
<comment type="catalytic activity">
    <reaction evidence="17">
        <text>ATP + H2O = ADP + phosphate + H(+)</text>
        <dbReference type="Rhea" id="RHEA:13065"/>
        <dbReference type="ChEBI" id="CHEBI:15377"/>
        <dbReference type="ChEBI" id="CHEBI:15378"/>
        <dbReference type="ChEBI" id="CHEBI:30616"/>
        <dbReference type="ChEBI" id="CHEBI:43474"/>
        <dbReference type="ChEBI" id="CHEBI:456216"/>
    </reaction>
</comment>
<dbReference type="GO" id="GO:0003677">
    <property type="term" value="F:DNA binding"/>
    <property type="evidence" value="ECO:0007669"/>
    <property type="project" value="UniProtKB-KW"/>
</dbReference>
<dbReference type="PROSITE" id="PS50089">
    <property type="entry name" value="ZF_RING_2"/>
    <property type="match status" value="1"/>
</dbReference>
<protein>
    <recommendedName>
        <fullName evidence="18">Regulator of telomere elongation helicase 1 homolog</fullName>
    </recommendedName>
</protein>
<dbReference type="Gene3D" id="3.40.50.300">
    <property type="entry name" value="P-loop containing nucleotide triphosphate hydrolases"/>
    <property type="match status" value="2"/>
</dbReference>
<proteinExistence type="predicted"/>
<dbReference type="CDD" id="cd17970">
    <property type="entry name" value="DEAHc_FancJ"/>
    <property type="match status" value="1"/>
</dbReference>
<evidence type="ECO:0000313" key="23">
    <source>
        <dbReference type="Proteomes" id="UP001497525"/>
    </source>
</evidence>
<dbReference type="InterPro" id="IPR057498">
    <property type="entry name" value="Rtel1_ARCH"/>
</dbReference>
<evidence type="ECO:0000256" key="8">
    <source>
        <dbReference type="ARBA" id="ARBA00022806"/>
    </source>
</evidence>
<keyword evidence="8" id="KW-0347">Helicase</keyword>
<evidence type="ECO:0000259" key="20">
    <source>
        <dbReference type="PROSITE" id="PS50089"/>
    </source>
</evidence>
<evidence type="ECO:0000256" key="6">
    <source>
        <dbReference type="ARBA" id="ARBA00022771"/>
    </source>
</evidence>
<dbReference type="GO" id="GO:0016818">
    <property type="term" value="F:hydrolase activity, acting on acid anhydrides, in phosphorus-containing anhydrides"/>
    <property type="evidence" value="ECO:0007669"/>
    <property type="project" value="InterPro"/>
</dbReference>
<keyword evidence="11" id="KW-0408">Iron</keyword>
<keyword evidence="14" id="KW-0234">DNA repair</keyword>
<dbReference type="InterPro" id="IPR006554">
    <property type="entry name" value="Helicase-like_DEXD_c2"/>
</dbReference>
<dbReference type="SMART" id="SM00488">
    <property type="entry name" value="DEXDc2"/>
    <property type="match status" value="1"/>
</dbReference>
<comment type="subcellular location">
    <subcellularLocation>
        <location evidence="1">Nucleus</location>
    </subcellularLocation>
</comment>
<evidence type="ECO:0000256" key="19">
    <source>
        <dbReference type="PROSITE-ProRule" id="PRU00175"/>
    </source>
</evidence>
<accession>A0AAV2TDA5</accession>
<dbReference type="InterPro" id="IPR045028">
    <property type="entry name" value="DinG/Rad3-like"/>
</dbReference>
<dbReference type="SMART" id="SM00487">
    <property type="entry name" value="DEXDc"/>
    <property type="match status" value="1"/>
</dbReference>
<keyword evidence="3" id="KW-0479">Metal-binding</keyword>
<dbReference type="Gene3D" id="3.30.40.10">
    <property type="entry name" value="Zinc/RING finger domain, C3HC4 (zinc finger)"/>
    <property type="match status" value="1"/>
</dbReference>
<keyword evidence="15" id="KW-0413">Isomerase</keyword>
<dbReference type="EMBL" id="CAXLJL010000245">
    <property type="protein sequence ID" value="CAL5135114.1"/>
    <property type="molecule type" value="Genomic_DNA"/>
</dbReference>
<dbReference type="InterPro" id="IPR014013">
    <property type="entry name" value="Helic_SF1/SF2_ATP-bd_DinG/Rad3"/>
</dbReference>
<dbReference type="PANTHER" id="PTHR11472:SF34">
    <property type="entry name" value="REGULATOR OF TELOMERE ELONGATION HELICASE 1"/>
    <property type="match status" value="1"/>
</dbReference>
<keyword evidence="6 19" id="KW-0863">Zinc-finger</keyword>
<gene>
    <name evidence="22" type="ORF">CDAUBV1_LOCUS9172</name>
</gene>
<evidence type="ECO:0000256" key="7">
    <source>
        <dbReference type="ARBA" id="ARBA00022801"/>
    </source>
</evidence>
<dbReference type="GO" id="GO:0006281">
    <property type="term" value="P:DNA repair"/>
    <property type="evidence" value="ECO:0007669"/>
    <property type="project" value="UniProtKB-KW"/>
</dbReference>
<evidence type="ECO:0000256" key="14">
    <source>
        <dbReference type="ARBA" id="ARBA00023204"/>
    </source>
</evidence>
<keyword evidence="12" id="KW-0411">Iron-sulfur</keyword>
<dbReference type="Pfam" id="PF06733">
    <property type="entry name" value="DEAD_2"/>
    <property type="match status" value="1"/>
</dbReference>
<dbReference type="PROSITE" id="PS00690">
    <property type="entry name" value="DEAH_ATP_HELICASE"/>
    <property type="match status" value="1"/>
</dbReference>
<dbReference type="AlphaFoldDB" id="A0AAV2TDA5"/>
<evidence type="ECO:0000256" key="16">
    <source>
        <dbReference type="ARBA" id="ARBA00023242"/>
    </source>
</evidence>
<dbReference type="InterPro" id="IPR010614">
    <property type="entry name" value="RAD3-like_helicase_DEAD"/>
</dbReference>
<keyword evidence="9" id="KW-0862">Zinc</keyword>
<dbReference type="GO" id="GO:0005524">
    <property type="term" value="F:ATP binding"/>
    <property type="evidence" value="ECO:0007669"/>
    <property type="project" value="UniProtKB-KW"/>
</dbReference>
<evidence type="ECO:0000313" key="22">
    <source>
        <dbReference type="EMBL" id="CAL5135114.1"/>
    </source>
</evidence>
<keyword evidence="5" id="KW-0227">DNA damage</keyword>
<evidence type="ECO:0000256" key="13">
    <source>
        <dbReference type="ARBA" id="ARBA00023125"/>
    </source>
</evidence>
<keyword evidence="13" id="KW-0238">DNA-binding</keyword>
<evidence type="ECO:0000256" key="12">
    <source>
        <dbReference type="ARBA" id="ARBA00023014"/>
    </source>
</evidence>
<evidence type="ECO:0000256" key="18">
    <source>
        <dbReference type="ARBA" id="ARBA00073810"/>
    </source>
</evidence>
<evidence type="ECO:0000256" key="17">
    <source>
        <dbReference type="ARBA" id="ARBA00049360"/>
    </source>
</evidence>
<dbReference type="InterPro" id="IPR006555">
    <property type="entry name" value="ATP-dep_Helicase_C"/>
</dbReference>
<dbReference type="CDD" id="cd16449">
    <property type="entry name" value="RING-HC"/>
    <property type="match status" value="1"/>
</dbReference>